<keyword evidence="1" id="KW-0812">Transmembrane</keyword>
<protein>
    <submittedName>
        <fullName evidence="2">Uncharacterized protein</fullName>
    </submittedName>
</protein>
<reference evidence="2 3" key="1">
    <citation type="submission" date="2024-06" db="EMBL/GenBank/DDBJ databases">
        <authorList>
            <person name="Pan Q."/>
            <person name="Wen M."/>
            <person name="Jouanno E."/>
            <person name="Zahm M."/>
            <person name="Klopp C."/>
            <person name="Cabau C."/>
            <person name="Louis A."/>
            <person name="Berthelot C."/>
            <person name="Parey E."/>
            <person name="Roest Crollius H."/>
            <person name="Montfort J."/>
            <person name="Robinson-Rechavi M."/>
            <person name="Bouchez O."/>
            <person name="Lampietro C."/>
            <person name="Lopez Roques C."/>
            <person name="Donnadieu C."/>
            <person name="Postlethwait J."/>
            <person name="Bobe J."/>
            <person name="Verreycken H."/>
            <person name="Guiguen Y."/>
        </authorList>
    </citation>
    <scope>NUCLEOTIDE SEQUENCE [LARGE SCALE GENOMIC DNA]</scope>
    <source>
        <strain evidence="2">Up_M1</strain>
        <tissue evidence="2">Testis</tissue>
    </source>
</reference>
<dbReference type="EMBL" id="JAGEUA010000007">
    <property type="protein sequence ID" value="KAL0969538.1"/>
    <property type="molecule type" value="Genomic_DNA"/>
</dbReference>
<organism evidence="2 3">
    <name type="scientific">Umbra pygmaea</name>
    <name type="common">Eastern mudminnow</name>
    <dbReference type="NCBI Taxonomy" id="75934"/>
    <lineage>
        <taxon>Eukaryota</taxon>
        <taxon>Metazoa</taxon>
        <taxon>Chordata</taxon>
        <taxon>Craniata</taxon>
        <taxon>Vertebrata</taxon>
        <taxon>Euteleostomi</taxon>
        <taxon>Actinopterygii</taxon>
        <taxon>Neopterygii</taxon>
        <taxon>Teleostei</taxon>
        <taxon>Protacanthopterygii</taxon>
        <taxon>Esociformes</taxon>
        <taxon>Umbridae</taxon>
        <taxon>Umbra</taxon>
    </lineage>
</organism>
<comment type="caution">
    <text evidence="2">The sequence shown here is derived from an EMBL/GenBank/DDBJ whole genome shotgun (WGS) entry which is preliminary data.</text>
</comment>
<dbReference type="AlphaFoldDB" id="A0ABD0X3H7"/>
<name>A0ABD0X3H7_UMBPY</name>
<accession>A0ABD0X3H7</accession>
<keyword evidence="1" id="KW-0472">Membrane</keyword>
<evidence type="ECO:0000313" key="2">
    <source>
        <dbReference type="EMBL" id="KAL0969538.1"/>
    </source>
</evidence>
<proteinExistence type="predicted"/>
<gene>
    <name evidence="2" type="ORF">UPYG_G00228610</name>
</gene>
<keyword evidence="3" id="KW-1185">Reference proteome</keyword>
<sequence>MNEQDLSKPGPLVSSCQDLDCPTGLAIVSKDTPYSGDSGRLEISKSLTGAETITDPLLCEEVGGALHLGNELISHNEPEENTYLSSCPSSLENPMENTYLSSCPSLLENQEVLHHELHLSEDASIQNNDGQTLSLRGHLSPEAHQDQAEACLGNTVSNLDGSQIPGLNRRLNGTSTCPPPATGTRVNCSSNDHHVLEHVRSEVNPSAMIEASGVPELKLEQEEGGARVTWAGIYPLLGAIGVAVLFIAWRMKK</sequence>
<keyword evidence="1" id="KW-1133">Transmembrane helix</keyword>
<dbReference type="Proteomes" id="UP001557470">
    <property type="component" value="Unassembled WGS sequence"/>
</dbReference>
<feature type="transmembrane region" description="Helical" evidence="1">
    <location>
        <begin position="228"/>
        <end position="249"/>
    </location>
</feature>
<evidence type="ECO:0000256" key="1">
    <source>
        <dbReference type="SAM" id="Phobius"/>
    </source>
</evidence>
<evidence type="ECO:0000313" key="3">
    <source>
        <dbReference type="Proteomes" id="UP001557470"/>
    </source>
</evidence>